<sequence length="113" mass="12303">MAFHYIVRDLASLPGGQSLTRSLPDGLGAEEGCCMTARGGIASLPKRRNAKRAGDESLLPIENIGEMCKNFTLFLQRQSEPKPSKSLSESLAVKAAENLQRYLLDLPINLSTQ</sequence>
<proteinExistence type="predicted"/>
<accession>A0A8J6C1A5</accession>
<comment type="caution">
    <text evidence="1">The sequence shown here is derived from an EMBL/GenBank/DDBJ whole genome shotgun (WGS) entry which is preliminary data.</text>
</comment>
<evidence type="ECO:0000313" key="1">
    <source>
        <dbReference type="EMBL" id="KAG8457389.1"/>
    </source>
</evidence>
<dbReference type="Proteomes" id="UP000751190">
    <property type="component" value="Unassembled WGS sequence"/>
</dbReference>
<protein>
    <submittedName>
        <fullName evidence="1">Uncharacterized protein</fullName>
    </submittedName>
</protein>
<gene>
    <name evidence="1" type="ORF">KFE25_005070</name>
</gene>
<dbReference type="AlphaFoldDB" id="A0A8J6C1A5"/>
<keyword evidence="2" id="KW-1185">Reference proteome</keyword>
<dbReference type="EMBL" id="JAGTXO010000072">
    <property type="protein sequence ID" value="KAG8457389.1"/>
    <property type="molecule type" value="Genomic_DNA"/>
</dbReference>
<reference evidence="1" key="1">
    <citation type="submission" date="2021-05" db="EMBL/GenBank/DDBJ databases">
        <title>The genome of the haptophyte Pavlova lutheri (Diacronema luteri, Pavlovales) - a model for lipid biosynthesis in eukaryotic algae.</title>
        <authorList>
            <person name="Hulatt C.J."/>
            <person name="Posewitz M.C."/>
        </authorList>
    </citation>
    <scope>NUCLEOTIDE SEQUENCE</scope>
    <source>
        <strain evidence="1">NIVA-4/92</strain>
    </source>
</reference>
<name>A0A8J6C1A5_DIALT</name>
<organism evidence="1 2">
    <name type="scientific">Diacronema lutheri</name>
    <name type="common">Unicellular marine alga</name>
    <name type="synonym">Monochrysis lutheri</name>
    <dbReference type="NCBI Taxonomy" id="2081491"/>
    <lineage>
        <taxon>Eukaryota</taxon>
        <taxon>Haptista</taxon>
        <taxon>Haptophyta</taxon>
        <taxon>Pavlovophyceae</taxon>
        <taxon>Pavlovales</taxon>
        <taxon>Pavlovaceae</taxon>
        <taxon>Diacronema</taxon>
    </lineage>
</organism>
<evidence type="ECO:0000313" key="2">
    <source>
        <dbReference type="Proteomes" id="UP000751190"/>
    </source>
</evidence>